<comment type="caution">
    <text evidence="1">The sequence shown here is derived from an EMBL/GenBank/DDBJ whole genome shotgun (WGS) entry which is preliminary data.</text>
</comment>
<proteinExistence type="predicted"/>
<organism evidence="1 2">
    <name type="scientific">Cytospora leucostoma</name>
    <dbReference type="NCBI Taxonomy" id="1230097"/>
    <lineage>
        <taxon>Eukaryota</taxon>
        <taxon>Fungi</taxon>
        <taxon>Dikarya</taxon>
        <taxon>Ascomycota</taxon>
        <taxon>Pezizomycotina</taxon>
        <taxon>Sordariomycetes</taxon>
        <taxon>Sordariomycetidae</taxon>
        <taxon>Diaporthales</taxon>
        <taxon>Cytosporaceae</taxon>
        <taxon>Cytospora</taxon>
    </lineage>
</organism>
<reference evidence="1 2" key="1">
    <citation type="submission" date="2015-09" db="EMBL/GenBank/DDBJ databases">
        <title>Host preference determinants of Valsa canker pathogens revealed by comparative genomics.</title>
        <authorList>
            <person name="Yin Z."/>
            <person name="Huang L."/>
        </authorList>
    </citation>
    <scope>NUCLEOTIDE SEQUENCE [LARGE SCALE GENOMIC DNA]</scope>
    <source>
        <strain evidence="1 2">SXYLt</strain>
    </source>
</reference>
<evidence type="ECO:0000313" key="1">
    <source>
        <dbReference type="EMBL" id="ROW17337.1"/>
    </source>
</evidence>
<gene>
    <name evidence="1" type="ORF">VPNG_01320</name>
</gene>
<evidence type="ECO:0000313" key="2">
    <source>
        <dbReference type="Proteomes" id="UP000285146"/>
    </source>
</evidence>
<protein>
    <submittedName>
        <fullName evidence="1">Uncharacterized protein</fullName>
    </submittedName>
</protein>
<dbReference type="AlphaFoldDB" id="A0A423XLI5"/>
<dbReference type="InParanoid" id="A0A423XLI5"/>
<keyword evidence="2" id="KW-1185">Reference proteome</keyword>
<name>A0A423XLI5_9PEZI</name>
<dbReference type="EMBL" id="LKEB01000003">
    <property type="protein sequence ID" value="ROW17337.1"/>
    <property type="molecule type" value="Genomic_DNA"/>
</dbReference>
<dbReference type="Proteomes" id="UP000285146">
    <property type="component" value="Unassembled WGS sequence"/>
</dbReference>
<accession>A0A423XLI5</accession>
<sequence>MGPGEPLSEASSVGDPTMDLEELLAFDEFLTSTLTSGFPPPIIPLDEAAMCTLDFGEAGLLRPTDGVSQGDSSNLTGASPPLVSAVPPMIPNAWTFSDDVTTCHIDEAMYSVGPVDTVWDDISTYNSLDELSTSPCLVNNLNLYIDPSHHGQVPEHLNGSSFSDAAVTNTPGPAIFFDEGSVLDL</sequence>